<evidence type="ECO:0000313" key="8">
    <source>
        <dbReference type="Proteomes" id="UP001259572"/>
    </source>
</evidence>
<organism evidence="7 8">
    <name type="scientific">Sphingosinicella rhizophila</name>
    <dbReference type="NCBI Taxonomy" id="3050082"/>
    <lineage>
        <taxon>Bacteria</taxon>
        <taxon>Pseudomonadati</taxon>
        <taxon>Pseudomonadota</taxon>
        <taxon>Alphaproteobacteria</taxon>
        <taxon>Sphingomonadales</taxon>
        <taxon>Sphingosinicellaceae</taxon>
        <taxon>Sphingosinicella</taxon>
    </lineage>
</organism>
<dbReference type="InterPro" id="IPR013324">
    <property type="entry name" value="RNA_pol_sigma_r3/r4-like"/>
</dbReference>
<keyword evidence="4" id="KW-0804">Transcription</keyword>
<evidence type="ECO:0000256" key="2">
    <source>
        <dbReference type="ARBA" id="ARBA00023015"/>
    </source>
</evidence>
<protein>
    <submittedName>
        <fullName evidence="7">Sigma-70 family RNA polymerase sigma factor</fullName>
    </submittedName>
</protein>
<keyword evidence="2" id="KW-0805">Transcription regulation</keyword>
<proteinExistence type="inferred from homology"/>
<dbReference type="NCBIfam" id="TIGR02937">
    <property type="entry name" value="sigma70-ECF"/>
    <property type="match status" value="1"/>
</dbReference>
<comment type="caution">
    <text evidence="7">The sequence shown here is derived from an EMBL/GenBank/DDBJ whole genome shotgun (WGS) entry which is preliminary data.</text>
</comment>
<dbReference type="SUPFAM" id="SSF88946">
    <property type="entry name" value="Sigma2 domain of RNA polymerase sigma factors"/>
    <property type="match status" value="1"/>
</dbReference>
<gene>
    <name evidence="7" type="ORF">RQX22_14630</name>
</gene>
<accession>A0ABU3Q9X0</accession>
<comment type="similarity">
    <text evidence="1">Belongs to the sigma-70 factor family. ECF subfamily.</text>
</comment>
<dbReference type="Pfam" id="PF04542">
    <property type="entry name" value="Sigma70_r2"/>
    <property type="match status" value="1"/>
</dbReference>
<evidence type="ECO:0000313" key="7">
    <source>
        <dbReference type="EMBL" id="MDT9600194.1"/>
    </source>
</evidence>
<dbReference type="EMBL" id="JAVUPU010000007">
    <property type="protein sequence ID" value="MDT9600194.1"/>
    <property type="molecule type" value="Genomic_DNA"/>
</dbReference>
<dbReference type="PANTHER" id="PTHR43133">
    <property type="entry name" value="RNA POLYMERASE ECF-TYPE SIGMA FACTO"/>
    <property type="match status" value="1"/>
</dbReference>
<reference evidence="7 8" key="1">
    <citation type="submission" date="2023-05" db="EMBL/GenBank/DDBJ databases">
        <authorList>
            <person name="Guo Y."/>
        </authorList>
    </citation>
    <scope>NUCLEOTIDE SEQUENCE [LARGE SCALE GENOMIC DNA]</scope>
    <source>
        <strain evidence="7 8">GR2756</strain>
    </source>
</reference>
<dbReference type="InterPro" id="IPR007627">
    <property type="entry name" value="RNA_pol_sigma70_r2"/>
</dbReference>
<dbReference type="InterPro" id="IPR036388">
    <property type="entry name" value="WH-like_DNA-bd_sf"/>
</dbReference>
<keyword evidence="8" id="KW-1185">Reference proteome</keyword>
<dbReference type="PANTHER" id="PTHR43133:SF63">
    <property type="entry name" value="RNA POLYMERASE SIGMA FACTOR FECI-RELATED"/>
    <property type="match status" value="1"/>
</dbReference>
<dbReference type="InterPro" id="IPR014284">
    <property type="entry name" value="RNA_pol_sigma-70_dom"/>
</dbReference>
<dbReference type="SUPFAM" id="SSF88659">
    <property type="entry name" value="Sigma3 and sigma4 domains of RNA polymerase sigma factors"/>
    <property type="match status" value="1"/>
</dbReference>
<dbReference type="RefSeq" id="WP_315727292.1">
    <property type="nucleotide sequence ID" value="NZ_JAVUPU010000007.1"/>
</dbReference>
<keyword evidence="3" id="KW-0731">Sigma factor</keyword>
<dbReference type="Gene3D" id="1.10.10.10">
    <property type="entry name" value="Winged helix-like DNA-binding domain superfamily/Winged helix DNA-binding domain"/>
    <property type="match status" value="1"/>
</dbReference>
<feature type="domain" description="RNA polymerase sigma factor 70 region 4 type 2" evidence="6">
    <location>
        <begin position="112"/>
        <end position="163"/>
    </location>
</feature>
<dbReference type="InterPro" id="IPR013325">
    <property type="entry name" value="RNA_pol_sigma_r2"/>
</dbReference>
<dbReference type="Pfam" id="PF08281">
    <property type="entry name" value="Sigma70_r4_2"/>
    <property type="match status" value="1"/>
</dbReference>
<evidence type="ECO:0000256" key="4">
    <source>
        <dbReference type="ARBA" id="ARBA00023163"/>
    </source>
</evidence>
<dbReference type="InterPro" id="IPR013249">
    <property type="entry name" value="RNA_pol_sigma70_r4_t2"/>
</dbReference>
<dbReference type="InterPro" id="IPR039425">
    <property type="entry name" value="RNA_pol_sigma-70-like"/>
</dbReference>
<evidence type="ECO:0000256" key="1">
    <source>
        <dbReference type="ARBA" id="ARBA00010641"/>
    </source>
</evidence>
<dbReference type="Proteomes" id="UP001259572">
    <property type="component" value="Unassembled WGS sequence"/>
</dbReference>
<sequence>MAPQAQDFGDFENLNRRFRPALMAYFLRRLHNHADAEDLTQAVFVRLAALPPKELQSPEAYVFQIAANLLKDRFRRDRVRADYSASLNAVEGRGIDPIDPLRIVSGREDLAKLREGLAALPERVRATFLLSRLENVERRTLAETYGVSISTIDRDLAKALAALTRKILGEQTP</sequence>
<feature type="domain" description="RNA polymerase sigma-70 region 2" evidence="5">
    <location>
        <begin position="16"/>
        <end position="78"/>
    </location>
</feature>
<evidence type="ECO:0000259" key="5">
    <source>
        <dbReference type="Pfam" id="PF04542"/>
    </source>
</evidence>
<evidence type="ECO:0000259" key="6">
    <source>
        <dbReference type="Pfam" id="PF08281"/>
    </source>
</evidence>
<name>A0ABU3Q9X0_9SPHN</name>
<dbReference type="Gene3D" id="1.10.1740.10">
    <property type="match status" value="1"/>
</dbReference>
<evidence type="ECO:0000256" key="3">
    <source>
        <dbReference type="ARBA" id="ARBA00023082"/>
    </source>
</evidence>